<dbReference type="AlphaFoldDB" id="A0A9D1RC44"/>
<keyword evidence="4 5" id="KW-0689">Ribosomal protein</keyword>
<proteinExistence type="inferred from homology"/>
<dbReference type="GO" id="GO:0005737">
    <property type="term" value="C:cytoplasm"/>
    <property type="evidence" value="ECO:0007669"/>
    <property type="project" value="UniProtKB-ARBA"/>
</dbReference>
<dbReference type="HAMAP" id="MF_00360">
    <property type="entry name" value="Ribosomal_bS6"/>
    <property type="match status" value="1"/>
</dbReference>
<reference evidence="5" key="1">
    <citation type="journal article" date="2021" name="PeerJ">
        <title>Extensive microbial diversity within the chicken gut microbiome revealed by metagenomics and culture.</title>
        <authorList>
            <person name="Gilroy R."/>
            <person name="Ravi A."/>
            <person name="Getino M."/>
            <person name="Pursley I."/>
            <person name="Horton D.L."/>
            <person name="Alikhan N.F."/>
            <person name="Baker D."/>
            <person name="Gharbi K."/>
            <person name="Hall N."/>
            <person name="Watson M."/>
            <person name="Adriaenssens E.M."/>
            <person name="Foster-Nyarko E."/>
            <person name="Jarju S."/>
            <person name="Secka A."/>
            <person name="Antonio M."/>
            <person name="Oren A."/>
            <person name="Chaudhuri R.R."/>
            <person name="La Ragione R."/>
            <person name="Hildebrand F."/>
            <person name="Pallen M.J."/>
        </authorList>
    </citation>
    <scope>NUCLEOTIDE SEQUENCE</scope>
    <source>
        <strain evidence="5">421</strain>
    </source>
</reference>
<evidence type="ECO:0000256" key="2">
    <source>
        <dbReference type="ARBA" id="ARBA00035104"/>
    </source>
</evidence>
<evidence type="ECO:0000313" key="6">
    <source>
        <dbReference type="Proteomes" id="UP000824205"/>
    </source>
</evidence>
<dbReference type="NCBIfam" id="TIGR00166">
    <property type="entry name" value="S6"/>
    <property type="match status" value="1"/>
</dbReference>
<dbReference type="PANTHER" id="PTHR21011:SF1">
    <property type="entry name" value="SMALL RIBOSOMAL SUBUNIT PROTEIN BS6M"/>
    <property type="match status" value="1"/>
</dbReference>
<dbReference type="InterPro" id="IPR035980">
    <property type="entry name" value="Ribosomal_bS6_sf"/>
</dbReference>
<dbReference type="Pfam" id="PF01250">
    <property type="entry name" value="Ribosomal_S6"/>
    <property type="match status" value="1"/>
</dbReference>
<gene>
    <name evidence="4 5" type="primary">rpsF</name>
    <name evidence="5" type="ORF">IAA48_01475</name>
</gene>
<dbReference type="InterPro" id="IPR020814">
    <property type="entry name" value="Ribosomal_S6_plastid/chlpt"/>
</dbReference>
<comment type="function">
    <text evidence="2 4">Binds together with bS18 to 16S ribosomal RNA.</text>
</comment>
<comment type="similarity">
    <text evidence="1 4">Belongs to the bacterial ribosomal protein bS6 family.</text>
</comment>
<keyword evidence="4" id="KW-0699">rRNA-binding</keyword>
<evidence type="ECO:0000256" key="1">
    <source>
        <dbReference type="ARBA" id="ARBA00009512"/>
    </source>
</evidence>
<dbReference type="GO" id="GO:0005840">
    <property type="term" value="C:ribosome"/>
    <property type="evidence" value="ECO:0007669"/>
    <property type="project" value="UniProtKB-KW"/>
</dbReference>
<dbReference type="PANTHER" id="PTHR21011">
    <property type="entry name" value="MITOCHONDRIAL 28S RIBOSOMAL PROTEIN S6"/>
    <property type="match status" value="1"/>
</dbReference>
<evidence type="ECO:0000313" key="5">
    <source>
        <dbReference type="EMBL" id="HIW85144.1"/>
    </source>
</evidence>
<name>A0A9D1RC44_9FIRM</name>
<sequence>MALKKYELVLVFSLSKGEEAVESLKTKFFELIKANGTLGEVEEWGKRKLAYPINYETEGYYVVAQFESNEDFPAELDRIINITDGVLRSLIVTKSDDADAEVQE</sequence>
<dbReference type="EMBL" id="DXGE01000006">
    <property type="protein sequence ID" value="HIW85144.1"/>
    <property type="molecule type" value="Genomic_DNA"/>
</dbReference>
<reference evidence="5" key="2">
    <citation type="submission" date="2021-04" db="EMBL/GenBank/DDBJ databases">
        <authorList>
            <person name="Gilroy R."/>
        </authorList>
    </citation>
    <scope>NUCLEOTIDE SEQUENCE</scope>
    <source>
        <strain evidence="5">421</strain>
    </source>
</reference>
<dbReference type="Gene3D" id="3.30.70.60">
    <property type="match status" value="1"/>
</dbReference>
<comment type="caution">
    <text evidence="5">The sequence shown here is derived from an EMBL/GenBank/DDBJ whole genome shotgun (WGS) entry which is preliminary data.</text>
</comment>
<dbReference type="InterPro" id="IPR000529">
    <property type="entry name" value="Ribosomal_bS6"/>
</dbReference>
<dbReference type="GO" id="GO:1990904">
    <property type="term" value="C:ribonucleoprotein complex"/>
    <property type="evidence" value="ECO:0007669"/>
    <property type="project" value="UniProtKB-KW"/>
</dbReference>
<evidence type="ECO:0000256" key="4">
    <source>
        <dbReference type="HAMAP-Rule" id="MF_00360"/>
    </source>
</evidence>
<dbReference type="InterPro" id="IPR014717">
    <property type="entry name" value="Transl_elong_EF1B/ribsomal_bS6"/>
</dbReference>
<dbReference type="CDD" id="cd00473">
    <property type="entry name" value="bS6"/>
    <property type="match status" value="1"/>
</dbReference>
<keyword evidence="4" id="KW-0694">RNA-binding</keyword>
<dbReference type="GO" id="GO:0070181">
    <property type="term" value="F:small ribosomal subunit rRNA binding"/>
    <property type="evidence" value="ECO:0007669"/>
    <property type="project" value="TreeGrafter"/>
</dbReference>
<dbReference type="GO" id="GO:0006412">
    <property type="term" value="P:translation"/>
    <property type="evidence" value="ECO:0007669"/>
    <property type="project" value="UniProtKB-UniRule"/>
</dbReference>
<dbReference type="Proteomes" id="UP000824205">
    <property type="component" value="Unassembled WGS sequence"/>
</dbReference>
<organism evidence="5 6">
    <name type="scientific">Candidatus Eubacterium faecipullorum</name>
    <dbReference type="NCBI Taxonomy" id="2838571"/>
    <lineage>
        <taxon>Bacteria</taxon>
        <taxon>Bacillati</taxon>
        <taxon>Bacillota</taxon>
        <taxon>Clostridia</taxon>
        <taxon>Eubacteriales</taxon>
        <taxon>Eubacteriaceae</taxon>
        <taxon>Eubacterium</taxon>
    </lineage>
</organism>
<accession>A0A9D1RC44</accession>
<evidence type="ECO:0000256" key="3">
    <source>
        <dbReference type="ARBA" id="ARBA00035294"/>
    </source>
</evidence>
<dbReference type="SUPFAM" id="SSF54995">
    <property type="entry name" value="Ribosomal protein S6"/>
    <property type="match status" value="1"/>
</dbReference>
<protein>
    <recommendedName>
        <fullName evidence="3 4">Small ribosomal subunit protein bS6</fullName>
    </recommendedName>
</protein>
<keyword evidence="4" id="KW-0687">Ribonucleoprotein</keyword>
<dbReference type="GO" id="GO:0003735">
    <property type="term" value="F:structural constituent of ribosome"/>
    <property type="evidence" value="ECO:0007669"/>
    <property type="project" value="InterPro"/>
</dbReference>